<reference evidence="3 4" key="2">
    <citation type="submission" date="2024-07" db="EMBL/GenBank/DDBJ databases">
        <authorList>
            <person name="Akdeniz Z."/>
        </authorList>
    </citation>
    <scope>NUCLEOTIDE SEQUENCE [LARGE SCALE GENOMIC DNA]</scope>
</reference>
<dbReference type="Gene3D" id="3.30.420.10">
    <property type="entry name" value="Ribonuclease H-like superfamily/Ribonuclease H"/>
    <property type="match status" value="1"/>
</dbReference>
<dbReference type="EMBL" id="CAXDID020000157">
    <property type="protein sequence ID" value="CAL6043539.1"/>
    <property type="molecule type" value="Genomic_DNA"/>
</dbReference>
<name>A0AA86QQD1_9EUKA</name>
<sequence>MLISLNSHFKQTVQIYKSSDIQLNNPNFDYICQIVSNTRRYYLEIRKIGSKAIECYHGQYDPSTEIRTTLYGIMQVIQHVIQYDQKKINLLLELQHPNAGHQLHSYQLNNKCDENVDLIEELFKSRNITIYYKFKQKFEQEFENQLNSSLSSHFSNDSVVALNENASNLNDKVSSEIITLDSFKYAYLQNNNQTFDYICRIFSNQISNYFEIQKTGSETVECYHGQYDPTTETRNTLFGIIRILKYINNKCCILLQTNNHNAGQQMNKFQKNILNQSNKQIANYDLLQQIFQYHGIQMYYKQTHQFENEFVIKLNAILTNKHEDKPVIQEIDCEVNSKLDNQSIKSSVYTQLNESINQQELSTSVKQNVKPLDSSISGSNNQNYQSVLSSVNKSSLQKPNNQSNILVPNKSPIQELNPNSNSIKCSENSVLSNQSFNSTQSLSNKSSQHSSKEFITNLAEQLDLSNLSNGLTKKVQEIAQSSIQENNSNVNCQQASNQQDIISIVSSSHSQSIKSIHSTSLSNKSSQEPQNITEHSNLKINQNNSHFLSGSNSLENEIEPQVTKIFEFQNLSAEQQKTVRKVLMEMDVSFQLLKSAQNQ</sequence>
<evidence type="ECO:0000313" key="4">
    <source>
        <dbReference type="Proteomes" id="UP001642409"/>
    </source>
</evidence>
<keyword evidence="4" id="KW-1185">Reference proteome</keyword>
<dbReference type="InterPro" id="IPR036397">
    <property type="entry name" value="RNaseH_sf"/>
</dbReference>
<dbReference type="GO" id="GO:0003676">
    <property type="term" value="F:nucleic acid binding"/>
    <property type="evidence" value="ECO:0007669"/>
    <property type="project" value="InterPro"/>
</dbReference>
<organism evidence="2">
    <name type="scientific">Hexamita inflata</name>
    <dbReference type="NCBI Taxonomy" id="28002"/>
    <lineage>
        <taxon>Eukaryota</taxon>
        <taxon>Metamonada</taxon>
        <taxon>Diplomonadida</taxon>
        <taxon>Hexamitidae</taxon>
        <taxon>Hexamitinae</taxon>
        <taxon>Hexamita</taxon>
    </lineage>
</organism>
<dbReference type="EMBL" id="CATOUU010000869">
    <property type="protein sequence ID" value="CAI9956030.1"/>
    <property type="molecule type" value="Genomic_DNA"/>
</dbReference>
<reference evidence="2" key="1">
    <citation type="submission" date="2023-06" db="EMBL/GenBank/DDBJ databases">
        <authorList>
            <person name="Kurt Z."/>
        </authorList>
    </citation>
    <scope>NUCLEOTIDE SEQUENCE</scope>
</reference>
<feature type="region of interest" description="Disordered" evidence="1">
    <location>
        <begin position="388"/>
        <end position="421"/>
    </location>
</feature>
<dbReference type="Proteomes" id="UP001642409">
    <property type="component" value="Unassembled WGS sequence"/>
</dbReference>
<comment type="caution">
    <text evidence="2">The sequence shown here is derived from an EMBL/GenBank/DDBJ whole genome shotgun (WGS) entry which is preliminary data.</text>
</comment>
<gene>
    <name evidence="3" type="ORF">HINF_LOCUS40123</name>
    <name evidence="2" type="ORF">HINF_LOCUS43675</name>
</gene>
<accession>A0AA86QQD1</accession>
<dbReference type="AlphaFoldDB" id="A0AA86QQD1"/>
<protein>
    <submittedName>
        <fullName evidence="2">Ribonuclease H superfamily</fullName>
    </submittedName>
    <submittedName>
        <fullName evidence="3">Ribonuclease_H superfamily</fullName>
    </submittedName>
</protein>
<evidence type="ECO:0000256" key="1">
    <source>
        <dbReference type="SAM" id="MobiDB-lite"/>
    </source>
</evidence>
<evidence type="ECO:0000313" key="2">
    <source>
        <dbReference type="EMBL" id="CAI9956030.1"/>
    </source>
</evidence>
<proteinExistence type="predicted"/>
<evidence type="ECO:0000313" key="3">
    <source>
        <dbReference type="EMBL" id="CAL6043539.1"/>
    </source>
</evidence>